<dbReference type="STRING" id="333673.A0A3M0JWX6"/>
<evidence type="ECO:0000313" key="2">
    <source>
        <dbReference type="EMBL" id="RMC04681.1"/>
    </source>
</evidence>
<dbReference type="AlphaFoldDB" id="A0A3M0JWX6"/>
<evidence type="ECO:0000256" key="1">
    <source>
        <dbReference type="SAM" id="MobiDB-lite"/>
    </source>
</evidence>
<feature type="compositionally biased region" description="Basic and acidic residues" evidence="1">
    <location>
        <begin position="58"/>
        <end position="75"/>
    </location>
</feature>
<feature type="region of interest" description="Disordered" evidence="1">
    <location>
        <begin position="37"/>
        <end position="75"/>
    </location>
</feature>
<protein>
    <submittedName>
        <fullName evidence="2">Uncharacterized protein</fullName>
    </submittedName>
</protein>
<dbReference type="GO" id="GO:0004999">
    <property type="term" value="F:vasoactive intestinal polypeptide receptor activity"/>
    <property type="evidence" value="ECO:0007669"/>
    <property type="project" value="InterPro"/>
</dbReference>
<dbReference type="OrthoDB" id="5967113at2759"/>
<name>A0A3M0JWX6_HIRRU</name>
<dbReference type="Proteomes" id="UP000269221">
    <property type="component" value="Unassembled WGS sequence"/>
</dbReference>
<reference evidence="2 3" key="1">
    <citation type="submission" date="2018-07" db="EMBL/GenBank/DDBJ databases">
        <title>A high quality draft genome assembly of the barn swallow (H. rustica rustica).</title>
        <authorList>
            <person name="Formenti G."/>
            <person name="Chiara M."/>
            <person name="Poveda L."/>
            <person name="Francoijs K.-J."/>
            <person name="Bonisoli-Alquati A."/>
            <person name="Canova L."/>
            <person name="Gianfranceschi L."/>
            <person name="Horner D.S."/>
            <person name="Saino N."/>
        </authorList>
    </citation>
    <scope>NUCLEOTIDE SEQUENCE [LARGE SCALE GENOMIC DNA]</scope>
    <source>
        <strain evidence="2">Chelidonia</strain>
        <tissue evidence="2">Blood</tissue>
    </source>
</reference>
<gene>
    <name evidence="2" type="ORF">DUI87_17851</name>
</gene>
<accession>A0A3M0JWX6</accession>
<organism evidence="2 3">
    <name type="scientific">Hirundo rustica rustica</name>
    <dbReference type="NCBI Taxonomy" id="333673"/>
    <lineage>
        <taxon>Eukaryota</taxon>
        <taxon>Metazoa</taxon>
        <taxon>Chordata</taxon>
        <taxon>Craniata</taxon>
        <taxon>Vertebrata</taxon>
        <taxon>Euteleostomi</taxon>
        <taxon>Archelosauria</taxon>
        <taxon>Archosauria</taxon>
        <taxon>Dinosauria</taxon>
        <taxon>Saurischia</taxon>
        <taxon>Theropoda</taxon>
        <taxon>Coelurosauria</taxon>
        <taxon>Aves</taxon>
        <taxon>Neognathae</taxon>
        <taxon>Neoaves</taxon>
        <taxon>Telluraves</taxon>
        <taxon>Australaves</taxon>
        <taxon>Passeriformes</taxon>
        <taxon>Sylvioidea</taxon>
        <taxon>Hirundinidae</taxon>
        <taxon>Hirundo</taxon>
    </lineage>
</organism>
<keyword evidence="3" id="KW-1185">Reference proteome</keyword>
<dbReference type="GO" id="GO:0016020">
    <property type="term" value="C:membrane"/>
    <property type="evidence" value="ECO:0007669"/>
    <property type="project" value="InterPro"/>
</dbReference>
<dbReference type="EMBL" id="QRBI01000123">
    <property type="protein sequence ID" value="RMC04681.1"/>
    <property type="molecule type" value="Genomic_DNA"/>
</dbReference>
<comment type="caution">
    <text evidence="2">The sequence shown here is derived from an EMBL/GenBank/DDBJ whole genome shotgun (WGS) entry which is preliminary data.</text>
</comment>
<evidence type="ECO:0000313" key="3">
    <source>
        <dbReference type="Proteomes" id="UP000269221"/>
    </source>
</evidence>
<dbReference type="InterPro" id="IPR002285">
    <property type="entry name" value="GPCR_2_PACAP_1_rcpt"/>
</dbReference>
<dbReference type="PRINTS" id="PR01156">
    <property type="entry name" value="PACAPRECEPTR"/>
</dbReference>
<sequence length="75" mass="8139">MGGVGRDLKGQVAATHSNCIIKKEQETCLEKIRRATALNPLNDSSPGHAGGQDYPKNLNRDGKNPADEMENHRLA</sequence>
<proteinExistence type="predicted"/>